<dbReference type="Proteomes" id="UP000255165">
    <property type="component" value="Unassembled WGS sequence"/>
</dbReference>
<protein>
    <submittedName>
        <fullName evidence="1">Uncharacterized protein</fullName>
    </submittedName>
</protein>
<comment type="caution">
    <text evidence="1">The sequence shown here is derived from an EMBL/GenBank/DDBJ whole genome shotgun (WGS) entry which is preliminary data.</text>
</comment>
<keyword evidence="2" id="KW-1185">Reference proteome</keyword>
<sequence>MATEAYDAALTLITQRNIGSNMTTLAEAVSRKTVTYSAIENSLGTDRAKAVVSAELKRLRPKYQPKWDQNLAQIYAERFTADELHSLSTLGKASPSVPKLASMQNEIGRAMQARSSDLLKRYVSEALSAALAQIPPKP</sequence>
<accession>A0A370NMK5</accession>
<dbReference type="EMBL" id="QKWJ01000054">
    <property type="protein sequence ID" value="RDK06837.1"/>
    <property type="molecule type" value="Genomic_DNA"/>
</dbReference>
<gene>
    <name evidence="1" type="ORF">DN412_29570</name>
</gene>
<evidence type="ECO:0000313" key="1">
    <source>
        <dbReference type="EMBL" id="RDK06837.1"/>
    </source>
</evidence>
<reference evidence="2" key="1">
    <citation type="submission" date="2018-06" db="EMBL/GenBank/DDBJ databases">
        <authorList>
            <person name="Feng T."/>
            <person name="Jeon C.O."/>
        </authorList>
    </citation>
    <scope>NUCLEOTIDE SEQUENCE [LARGE SCALE GENOMIC DNA]</scope>
    <source>
        <strain evidence="2">S23</strain>
    </source>
</reference>
<name>A0A370NMK5_9BURK</name>
<dbReference type="AlphaFoldDB" id="A0A370NMK5"/>
<evidence type="ECO:0000313" key="2">
    <source>
        <dbReference type="Proteomes" id="UP000255165"/>
    </source>
</evidence>
<proteinExistence type="predicted"/>
<organism evidence="1 2">
    <name type="scientific">Cupriavidus lacunae</name>
    <dbReference type="NCBI Taxonomy" id="2666307"/>
    <lineage>
        <taxon>Bacteria</taxon>
        <taxon>Pseudomonadati</taxon>
        <taxon>Pseudomonadota</taxon>
        <taxon>Betaproteobacteria</taxon>
        <taxon>Burkholderiales</taxon>
        <taxon>Burkholderiaceae</taxon>
        <taxon>Cupriavidus</taxon>
    </lineage>
</organism>